<dbReference type="PANTHER" id="PTHR43289:SF6">
    <property type="entry name" value="SERINE_THREONINE-PROTEIN KINASE NEKL-3"/>
    <property type="match status" value="1"/>
</dbReference>
<evidence type="ECO:0000313" key="9">
    <source>
        <dbReference type="Proteomes" id="UP001501842"/>
    </source>
</evidence>
<dbReference type="EC" id="2.7.11.1" evidence="1"/>
<dbReference type="EMBL" id="BAAATZ010000002">
    <property type="protein sequence ID" value="GAA2719397.1"/>
    <property type="molecule type" value="Genomic_DNA"/>
</dbReference>
<keyword evidence="5" id="KW-0418">Kinase</keyword>
<organism evidence="8 9">
    <name type="scientific">Actinocorallia aurantiaca</name>
    <dbReference type="NCBI Taxonomy" id="46204"/>
    <lineage>
        <taxon>Bacteria</taxon>
        <taxon>Bacillati</taxon>
        <taxon>Actinomycetota</taxon>
        <taxon>Actinomycetes</taxon>
        <taxon>Streptosporangiales</taxon>
        <taxon>Thermomonosporaceae</taxon>
        <taxon>Actinocorallia</taxon>
    </lineage>
</organism>
<evidence type="ECO:0000256" key="3">
    <source>
        <dbReference type="ARBA" id="ARBA00022679"/>
    </source>
</evidence>
<evidence type="ECO:0000256" key="5">
    <source>
        <dbReference type="ARBA" id="ARBA00022777"/>
    </source>
</evidence>
<keyword evidence="6" id="KW-0067">ATP-binding</keyword>
<dbReference type="InterPro" id="IPR000719">
    <property type="entry name" value="Prot_kinase_dom"/>
</dbReference>
<sequence length="422" mass="44449">MILTGRYRLLQPLDESRTAWRAMDELLHRDVTVRRVDPGALPAVRAATGLKHPSALTVHDILTENGESWIVTEPADGQTLATAGMLPEAQVAEIGLELLDVLTAAHALGIVHGGVEPGAVVRAGDGRFKLWGFGTARPYGAYTPPEPERIPASDLWGLAATLYTLAEGRMPFPTVDAIRYGQPLTPMRAPLLGSVLLPLLHPDPAARPDASALRAALRARIPAPRRTGGVRRVHPALLAAGAVLLAAVTVPVTVAVAGPDPAPGTPAAAERRTAPPAACELLTEEQVEYLVPGSREGSDYQEGACNWTPVSASARTPESLRFTLDLQVELSDDPEKKLAGERQNAGWAGESVSVPGLGDEAFLQELAHDAAGGSKSRSVLVSFRLSNTVTTFKLRSGGDGGEQMTAAALRGAHWVAEAMSHG</sequence>
<evidence type="ECO:0000256" key="2">
    <source>
        <dbReference type="ARBA" id="ARBA00022527"/>
    </source>
</evidence>
<dbReference type="PANTHER" id="PTHR43289">
    <property type="entry name" value="MITOGEN-ACTIVATED PROTEIN KINASE KINASE KINASE 20-RELATED"/>
    <property type="match status" value="1"/>
</dbReference>
<reference evidence="8 9" key="1">
    <citation type="journal article" date="2019" name="Int. J. Syst. Evol. Microbiol.">
        <title>The Global Catalogue of Microorganisms (GCM) 10K type strain sequencing project: providing services to taxonomists for standard genome sequencing and annotation.</title>
        <authorList>
            <consortium name="The Broad Institute Genomics Platform"/>
            <consortium name="The Broad Institute Genome Sequencing Center for Infectious Disease"/>
            <person name="Wu L."/>
            <person name="Ma J."/>
        </authorList>
    </citation>
    <scope>NUCLEOTIDE SEQUENCE [LARGE SCALE GENOMIC DNA]</scope>
    <source>
        <strain evidence="8 9">JCM 8201</strain>
    </source>
</reference>
<dbReference type="SMART" id="SM00220">
    <property type="entry name" value="S_TKc"/>
    <property type="match status" value="1"/>
</dbReference>
<comment type="caution">
    <text evidence="8">The sequence shown here is derived from an EMBL/GenBank/DDBJ whole genome shotgun (WGS) entry which is preliminary data.</text>
</comment>
<keyword evidence="2" id="KW-0723">Serine/threonine-protein kinase</keyword>
<keyword evidence="9" id="KW-1185">Reference proteome</keyword>
<evidence type="ECO:0000256" key="6">
    <source>
        <dbReference type="ARBA" id="ARBA00022840"/>
    </source>
</evidence>
<name>A0ABN3TVG4_9ACTN</name>
<protein>
    <recommendedName>
        <fullName evidence="1">non-specific serine/threonine protein kinase</fullName>
        <ecNumber evidence="1">2.7.11.1</ecNumber>
    </recommendedName>
</protein>
<gene>
    <name evidence="8" type="ORF">GCM10010439_04830</name>
</gene>
<dbReference type="InterPro" id="IPR011009">
    <property type="entry name" value="Kinase-like_dom_sf"/>
</dbReference>
<evidence type="ECO:0000313" key="8">
    <source>
        <dbReference type="EMBL" id="GAA2719397.1"/>
    </source>
</evidence>
<evidence type="ECO:0000256" key="4">
    <source>
        <dbReference type="ARBA" id="ARBA00022741"/>
    </source>
</evidence>
<keyword evidence="4" id="KW-0547">Nucleotide-binding</keyword>
<dbReference type="Gene3D" id="1.10.510.10">
    <property type="entry name" value="Transferase(Phosphotransferase) domain 1"/>
    <property type="match status" value="1"/>
</dbReference>
<dbReference type="Proteomes" id="UP001501842">
    <property type="component" value="Unassembled WGS sequence"/>
</dbReference>
<dbReference type="RefSeq" id="WP_344448415.1">
    <property type="nucleotide sequence ID" value="NZ_BAAATZ010000002.1"/>
</dbReference>
<feature type="domain" description="Protein kinase" evidence="7">
    <location>
        <begin position="1"/>
        <end position="237"/>
    </location>
</feature>
<evidence type="ECO:0000259" key="7">
    <source>
        <dbReference type="PROSITE" id="PS50011"/>
    </source>
</evidence>
<proteinExistence type="predicted"/>
<keyword evidence="3" id="KW-0808">Transferase</keyword>
<dbReference type="SUPFAM" id="SSF56112">
    <property type="entry name" value="Protein kinase-like (PK-like)"/>
    <property type="match status" value="1"/>
</dbReference>
<dbReference type="Gene3D" id="3.30.200.20">
    <property type="entry name" value="Phosphorylase Kinase, domain 1"/>
    <property type="match status" value="1"/>
</dbReference>
<dbReference type="PROSITE" id="PS50011">
    <property type="entry name" value="PROTEIN_KINASE_DOM"/>
    <property type="match status" value="1"/>
</dbReference>
<evidence type="ECO:0000256" key="1">
    <source>
        <dbReference type="ARBA" id="ARBA00012513"/>
    </source>
</evidence>
<accession>A0ABN3TVG4</accession>